<dbReference type="GO" id="GO:0003700">
    <property type="term" value="F:DNA-binding transcription factor activity"/>
    <property type="evidence" value="ECO:0007669"/>
    <property type="project" value="InterPro"/>
</dbReference>
<dbReference type="SMART" id="SM00342">
    <property type="entry name" value="HTH_ARAC"/>
    <property type="match status" value="1"/>
</dbReference>
<evidence type="ECO:0000313" key="5">
    <source>
        <dbReference type="EMBL" id="MBQ0961283.1"/>
    </source>
</evidence>
<keyword evidence="6" id="KW-1185">Reference proteome</keyword>
<dbReference type="RefSeq" id="WP_210803966.1">
    <property type="nucleotide sequence ID" value="NZ_JAGQDE010000025.1"/>
</dbReference>
<protein>
    <submittedName>
        <fullName evidence="5">Helix-turn-helix domain-containing protein</fullName>
    </submittedName>
</protein>
<evidence type="ECO:0000256" key="2">
    <source>
        <dbReference type="ARBA" id="ARBA00023125"/>
    </source>
</evidence>
<evidence type="ECO:0000256" key="3">
    <source>
        <dbReference type="ARBA" id="ARBA00023163"/>
    </source>
</evidence>
<dbReference type="InterPro" id="IPR009057">
    <property type="entry name" value="Homeodomain-like_sf"/>
</dbReference>
<dbReference type="PROSITE" id="PS01124">
    <property type="entry name" value="HTH_ARAC_FAMILY_2"/>
    <property type="match status" value="1"/>
</dbReference>
<dbReference type="EMBL" id="JAGQDE010000025">
    <property type="protein sequence ID" value="MBQ0961283.1"/>
    <property type="molecule type" value="Genomic_DNA"/>
</dbReference>
<evidence type="ECO:0000313" key="6">
    <source>
        <dbReference type="Proteomes" id="UP000678374"/>
    </source>
</evidence>
<dbReference type="Proteomes" id="UP000678374">
    <property type="component" value="Unassembled WGS sequence"/>
</dbReference>
<dbReference type="InterPro" id="IPR018060">
    <property type="entry name" value="HTH_AraC"/>
</dbReference>
<comment type="caution">
    <text evidence="5">The sequence shown here is derived from an EMBL/GenBank/DDBJ whole genome shotgun (WGS) entry which is preliminary data.</text>
</comment>
<keyword evidence="2" id="KW-0238">DNA-binding</keyword>
<proteinExistence type="predicted"/>
<evidence type="ECO:0000256" key="1">
    <source>
        <dbReference type="ARBA" id="ARBA00023015"/>
    </source>
</evidence>
<organism evidence="5 6">
    <name type="scientific">Ideonella aquatica</name>
    <dbReference type="NCBI Taxonomy" id="2824119"/>
    <lineage>
        <taxon>Bacteria</taxon>
        <taxon>Pseudomonadati</taxon>
        <taxon>Pseudomonadota</taxon>
        <taxon>Betaproteobacteria</taxon>
        <taxon>Burkholderiales</taxon>
        <taxon>Sphaerotilaceae</taxon>
        <taxon>Ideonella</taxon>
    </lineage>
</organism>
<dbReference type="AlphaFoldDB" id="A0A940YSX1"/>
<feature type="domain" description="HTH araC/xylS-type" evidence="4">
    <location>
        <begin position="191"/>
        <end position="263"/>
    </location>
</feature>
<evidence type="ECO:0000259" key="4">
    <source>
        <dbReference type="PROSITE" id="PS01124"/>
    </source>
</evidence>
<dbReference type="GO" id="GO:0043565">
    <property type="term" value="F:sequence-specific DNA binding"/>
    <property type="evidence" value="ECO:0007669"/>
    <property type="project" value="InterPro"/>
</dbReference>
<dbReference type="SUPFAM" id="SSF46689">
    <property type="entry name" value="Homeodomain-like"/>
    <property type="match status" value="1"/>
</dbReference>
<name>A0A940YSX1_9BURK</name>
<keyword evidence="3" id="KW-0804">Transcription</keyword>
<dbReference type="PANTHER" id="PTHR46796">
    <property type="entry name" value="HTH-TYPE TRANSCRIPTIONAL ACTIVATOR RHAS-RELATED"/>
    <property type="match status" value="1"/>
</dbReference>
<accession>A0A940YSX1</accession>
<dbReference type="InterPro" id="IPR050204">
    <property type="entry name" value="AraC_XylS_family_regulators"/>
</dbReference>
<sequence length="277" mass="30696">MPIDSRLVAPAADLADVVRAFYWHDLRGADALSPAQRSTRVPPGPYNGLVWLIDGRAQLVECGGQAVERELPAVFLTGAHRHDYRSLAISPYCSFGLALQPGVLALLSGLELGAWRDRIDDARRALPADWQALLDGVAHAHDHAARIALCEAFLRPRWQALAPRQAGWVHLLRHAWRRSSLPAALALQRWSQRHLQRRSSDAVGLRPGEVERYLRTERAMLAVRDGHAVAAEAAAEHGFADQAHFSREVKATFAHSPAALQRRLASDDGDEDWLLRL</sequence>
<gene>
    <name evidence="5" type="ORF">KAK06_20165</name>
</gene>
<reference evidence="5" key="1">
    <citation type="submission" date="2021-04" db="EMBL/GenBank/DDBJ databases">
        <title>The genome sequence of Ideonella sp. 4Y11.</title>
        <authorList>
            <person name="Liu Y."/>
        </authorList>
    </citation>
    <scope>NUCLEOTIDE SEQUENCE</scope>
    <source>
        <strain evidence="5">4Y11</strain>
    </source>
</reference>
<keyword evidence="1" id="KW-0805">Transcription regulation</keyword>
<dbReference type="Gene3D" id="1.10.10.60">
    <property type="entry name" value="Homeodomain-like"/>
    <property type="match status" value="1"/>
</dbReference>
<dbReference type="Pfam" id="PF12833">
    <property type="entry name" value="HTH_18"/>
    <property type="match status" value="1"/>
</dbReference>